<protein>
    <submittedName>
        <fullName evidence="7">RING-type domain-containing protein</fullName>
    </submittedName>
</protein>
<keyword evidence="2 4" id="KW-0863">Zinc-finger</keyword>
<name>A0A0N5A9H8_9BILA</name>
<dbReference type="Gene3D" id="3.30.40.10">
    <property type="entry name" value="Zinc/RING finger domain, C3HC4 (zinc finger)"/>
    <property type="match status" value="1"/>
</dbReference>
<dbReference type="SMART" id="SM00184">
    <property type="entry name" value="RING"/>
    <property type="match status" value="1"/>
</dbReference>
<dbReference type="InterPro" id="IPR027370">
    <property type="entry name" value="Znf-RING_euk"/>
</dbReference>
<dbReference type="InterPro" id="IPR013083">
    <property type="entry name" value="Znf_RING/FYVE/PHD"/>
</dbReference>
<dbReference type="PANTHER" id="PTHR25465">
    <property type="entry name" value="B-BOX DOMAIN CONTAINING"/>
    <property type="match status" value="1"/>
</dbReference>
<dbReference type="PROSITE" id="PS50089">
    <property type="entry name" value="ZF_RING_2"/>
    <property type="match status" value="1"/>
</dbReference>
<reference evidence="7" key="1">
    <citation type="submission" date="2017-02" db="UniProtKB">
        <authorList>
            <consortium name="WormBaseParasite"/>
        </authorList>
    </citation>
    <scope>IDENTIFICATION</scope>
</reference>
<organism evidence="6 7">
    <name type="scientific">Syphacia muris</name>
    <dbReference type="NCBI Taxonomy" id="451379"/>
    <lineage>
        <taxon>Eukaryota</taxon>
        <taxon>Metazoa</taxon>
        <taxon>Ecdysozoa</taxon>
        <taxon>Nematoda</taxon>
        <taxon>Chromadorea</taxon>
        <taxon>Rhabditida</taxon>
        <taxon>Spirurina</taxon>
        <taxon>Oxyuridomorpha</taxon>
        <taxon>Oxyuroidea</taxon>
        <taxon>Oxyuridae</taxon>
        <taxon>Syphacia</taxon>
    </lineage>
</organism>
<sequence>MTRTFSWLRNFIGGLKQKTAGEIENADRVIVDSSPLHCPICLLIFSSTPIILPCGHSFCQSCIRRIINLSHQPDVYSATYECALCRKVCRSDARLIKNYVVDALLQSIYEIALEASEDVNIRFSVSITIFITESKMLFEAYLMGLTFKSYEKYSF</sequence>
<dbReference type="SUPFAM" id="SSF57850">
    <property type="entry name" value="RING/U-box"/>
    <property type="match status" value="1"/>
</dbReference>
<evidence type="ECO:0000256" key="3">
    <source>
        <dbReference type="ARBA" id="ARBA00022833"/>
    </source>
</evidence>
<accession>A0A0N5A9H8</accession>
<dbReference type="InterPro" id="IPR001841">
    <property type="entry name" value="Znf_RING"/>
</dbReference>
<dbReference type="PROSITE" id="PS00518">
    <property type="entry name" value="ZF_RING_1"/>
    <property type="match status" value="1"/>
</dbReference>
<evidence type="ECO:0000256" key="2">
    <source>
        <dbReference type="ARBA" id="ARBA00022771"/>
    </source>
</evidence>
<keyword evidence="1" id="KW-0479">Metal-binding</keyword>
<dbReference type="InterPro" id="IPR017907">
    <property type="entry name" value="Znf_RING_CS"/>
</dbReference>
<dbReference type="AlphaFoldDB" id="A0A0N5A9H8"/>
<dbReference type="GO" id="GO:0008270">
    <property type="term" value="F:zinc ion binding"/>
    <property type="evidence" value="ECO:0007669"/>
    <property type="project" value="UniProtKB-KW"/>
</dbReference>
<evidence type="ECO:0000313" key="7">
    <source>
        <dbReference type="WBParaSite" id="SMUV_0000075801-mRNA-1"/>
    </source>
</evidence>
<evidence type="ECO:0000256" key="4">
    <source>
        <dbReference type="PROSITE-ProRule" id="PRU00175"/>
    </source>
</evidence>
<dbReference type="Pfam" id="PF13445">
    <property type="entry name" value="zf-RING_UBOX"/>
    <property type="match status" value="1"/>
</dbReference>
<evidence type="ECO:0000313" key="6">
    <source>
        <dbReference type="Proteomes" id="UP000046393"/>
    </source>
</evidence>
<dbReference type="WBParaSite" id="SMUV_0000075801-mRNA-1">
    <property type="protein sequence ID" value="SMUV_0000075801-mRNA-1"/>
    <property type="gene ID" value="SMUV_0000075801"/>
</dbReference>
<evidence type="ECO:0000256" key="1">
    <source>
        <dbReference type="ARBA" id="ARBA00022723"/>
    </source>
</evidence>
<evidence type="ECO:0000259" key="5">
    <source>
        <dbReference type="PROSITE" id="PS50089"/>
    </source>
</evidence>
<dbReference type="Proteomes" id="UP000046393">
    <property type="component" value="Unplaced"/>
</dbReference>
<keyword evidence="6" id="KW-1185">Reference proteome</keyword>
<dbReference type="InterPro" id="IPR051051">
    <property type="entry name" value="E3_ubiq-ligase_TRIM/RNF"/>
</dbReference>
<proteinExistence type="predicted"/>
<feature type="domain" description="RING-type" evidence="5">
    <location>
        <begin position="38"/>
        <end position="86"/>
    </location>
</feature>
<keyword evidence="3" id="KW-0862">Zinc</keyword>